<evidence type="ECO:0000313" key="6">
    <source>
        <dbReference type="Proteomes" id="UP001062165"/>
    </source>
</evidence>
<dbReference type="PROSITE" id="PS51257">
    <property type="entry name" value="PROKAR_LIPOPROTEIN"/>
    <property type="match status" value="1"/>
</dbReference>
<evidence type="ECO:0000256" key="3">
    <source>
        <dbReference type="ARBA" id="ARBA00023180"/>
    </source>
</evidence>
<dbReference type="SMART" id="SM00191">
    <property type="entry name" value="Int_alpha"/>
    <property type="match status" value="2"/>
</dbReference>
<evidence type="ECO:0000256" key="2">
    <source>
        <dbReference type="ARBA" id="ARBA00022737"/>
    </source>
</evidence>
<dbReference type="Pfam" id="PF13517">
    <property type="entry name" value="FG-GAP_3"/>
    <property type="match status" value="5"/>
</dbReference>
<dbReference type="PANTHER" id="PTHR16026:SF0">
    <property type="entry name" value="CARTILAGE ACIDIC PROTEIN 1"/>
    <property type="match status" value="1"/>
</dbReference>
<proteinExistence type="predicted"/>
<feature type="domain" description="ASPIC/UnbV" evidence="4">
    <location>
        <begin position="523"/>
        <end position="588"/>
    </location>
</feature>
<dbReference type="EMBL" id="CP106735">
    <property type="protein sequence ID" value="UXX81282.1"/>
    <property type="molecule type" value="Genomic_DNA"/>
</dbReference>
<dbReference type="InterPro" id="IPR013517">
    <property type="entry name" value="FG-GAP"/>
</dbReference>
<accession>A0ABY6D535</accession>
<dbReference type="InterPro" id="IPR027039">
    <property type="entry name" value="Crtac1"/>
</dbReference>
<name>A0ABY6D535_9BACT</name>
<keyword evidence="6" id="KW-1185">Reference proteome</keyword>
<dbReference type="Pfam" id="PF07593">
    <property type="entry name" value="UnbV_ASPIC"/>
    <property type="match status" value="1"/>
</dbReference>
<evidence type="ECO:0000256" key="1">
    <source>
        <dbReference type="ARBA" id="ARBA00022729"/>
    </source>
</evidence>
<dbReference type="Gene3D" id="2.130.10.130">
    <property type="entry name" value="Integrin alpha, N-terminal"/>
    <property type="match status" value="4"/>
</dbReference>
<protein>
    <submittedName>
        <fullName evidence="5">FG-GAP-like repeat-containing protein</fullName>
    </submittedName>
</protein>
<dbReference type="Pfam" id="PF01839">
    <property type="entry name" value="FG-GAP"/>
    <property type="match status" value="1"/>
</dbReference>
<sequence length="1101" mass="122628">MNMKVYLKFLLVVCLIGACTPKEDHIPPQFELLKPELTGLSFTNTIVESDSLNYFTYPYLYMGGGVAIADFDNDGLQDLFFTGNMVENKLYQNQGDLKFKDISKSSGTSGLLTKWYTGVSVADINADGYLDIYLSVSGQGMPRSNELYINNGDLTFTESAEAYGLADAGNSVQSSFFDYDHDGDLDLFVANYPITSFTTSNIDYRHYMNHVSSEKSDHLYRNDGSGNFSDVTEESGLLAFGLSLSAAVVDFNQDGWEDIYVSNDFSTPDYFYINNGDGTFSDRLKDITRQTCFYGMGTDAADYNNDGLIDLFQVDMSAADNRRIKANMASMNPALFWSTVNNGFHYQYMYNSLQANRGIVDDLPIMSNVAWMSGVSSTDWSWAPLFADFDNDGWKDLFVANGTRKEINNRDYFKKIDKRLKKANNAELLKLSDSIPSEPIDNFIFKNIKGQGFEKQNESWGMKYLGFSTGAAYGDLDNDGDLDLVISNIDSESVIFKNNASALGKSNYLRVALQSAFGNTRSIGAEVHIYTNGEHQVSQLQPTRGFQSSTEPILHFGLGSSMSVDSLLVIRADQIINKMYRIEANQSLEIDVSNQGAVTYRATQKSNTLLVDRSDLIKDSARHEENHFNDFDHQVLLPHKMSNFGPALAVGDINGDGLDDFYAGAASGTNGRFYLQQLGGGFESLDFQSEADQIYEDLDAMLFDVDNDQDLDLYIVSGGNEFEKGSASYQDRLFINDQGSFRKANKALPTIEASGSCVRPFDYDQDGDLDLFVGGRLDPRNYPYAGETYLLENKSELGELKFENATSQVAPELSTIGMVTDGLWTDFNKDGLIDLLVVGEWMPITVFINSEGQFSNQTTEYFDQNMLGWWFSVEQGDLDQDGDMDYIFGNLGTNYKYQAKPDETFDLYVSDFDGNQKHDIVLSYHNFGEQYPVRGRQCSSDQIPAIKVAYKDYNSFSTASMDDIFGSENLSNSLHFQVEAFSSIKLINLGEGRYDAQALPFEAQMSPINDWVIQDLNGDGREDVLAVGNLYASEVETPRNDSGLGLVLESTDRGDLRAVSVGRSGLVIPHDSKKVVPIRLKNKQGIIVANNKGPFMIFSSN</sequence>
<reference evidence="5" key="1">
    <citation type="submission" date="2022-10" db="EMBL/GenBank/DDBJ databases">
        <title>Comparative genomics and taxonomic characterization of three novel marine species of genus Reichenbachiella exhibiting antioxidant and polysaccharide degradation activities.</title>
        <authorList>
            <person name="Muhammad N."/>
            <person name="Lee Y.-J."/>
            <person name="Ko J."/>
            <person name="Kim S.-G."/>
        </authorList>
    </citation>
    <scope>NUCLEOTIDE SEQUENCE</scope>
    <source>
        <strain evidence="5">Wsw4-B4</strain>
    </source>
</reference>
<keyword evidence="2" id="KW-0677">Repeat</keyword>
<dbReference type="SUPFAM" id="SSF69318">
    <property type="entry name" value="Integrin alpha N-terminal domain"/>
    <property type="match status" value="3"/>
</dbReference>
<dbReference type="InterPro" id="IPR028994">
    <property type="entry name" value="Integrin_alpha_N"/>
</dbReference>
<keyword evidence="1" id="KW-0732">Signal</keyword>
<dbReference type="Proteomes" id="UP001062165">
    <property type="component" value="Chromosome"/>
</dbReference>
<organism evidence="5 6">
    <name type="scientific">Reichenbachiella carrageenanivorans</name>
    <dbReference type="NCBI Taxonomy" id="2979869"/>
    <lineage>
        <taxon>Bacteria</taxon>
        <taxon>Pseudomonadati</taxon>
        <taxon>Bacteroidota</taxon>
        <taxon>Cytophagia</taxon>
        <taxon>Cytophagales</taxon>
        <taxon>Reichenbachiellaceae</taxon>
        <taxon>Reichenbachiella</taxon>
    </lineage>
</organism>
<dbReference type="PANTHER" id="PTHR16026">
    <property type="entry name" value="CARTILAGE ACIDIC PROTEIN 1"/>
    <property type="match status" value="1"/>
</dbReference>
<gene>
    <name evidence="5" type="ORF">N7E81_09260</name>
</gene>
<evidence type="ECO:0000259" key="4">
    <source>
        <dbReference type="Pfam" id="PF07593"/>
    </source>
</evidence>
<dbReference type="RefSeq" id="WP_263053006.1">
    <property type="nucleotide sequence ID" value="NZ_CP106735.1"/>
</dbReference>
<dbReference type="InterPro" id="IPR011519">
    <property type="entry name" value="UnbV_ASPIC"/>
</dbReference>
<dbReference type="InterPro" id="IPR013519">
    <property type="entry name" value="Int_alpha_beta-p"/>
</dbReference>
<keyword evidence="3" id="KW-0325">Glycoprotein</keyword>
<evidence type="ECO:0000313" key="5">
    <source>
        <dbReference type="EMBL" id="UXX81282.1"/>
    </source>
</evidence>